<organism evidence="1 2">
    <name type="scientific">Zophobas morio</name>
    <dbReference type="NCBI Taxonomy" id="2755281"/>
    <lineage>
        <taxon>Eukaryota</taxon>
        <taxon>Metazoa</taxon>
        <taxon>Ecdysozoa</taxon>
        <taxon>Arthropoda</taxon>
        <taxon>Hexapoda</taxon>
        <taxon>Insecta</taxon>
        <taxon>Pterygota</taxon>
        <taxon>Neoptera</taxon>
        <taxon>Endopterygota</taxon>
        <taxon>Coleoptera</taxon>
        <taxon>Polyphaga</taxon>
        <taxon>Cucujiformia</taxon>
        <taxon>Tenebrionidae</taxon>
        <taxon>Zophobas</taxon>
    </lineage>
</organism>
<proteinExistence type="predicted"/>
<keyword evidence="2" id="KW-1185">Reference proteome</keyword>
<dbReference type="EMBL" id="JALNTZ010000007">
    <property type="protein sequence ID" value="KAJ3647188.1"/>
    <property type="molecule type" value="Genomic_DNA"/>
</dbReference>
<name>A0AA38HYZ0_9CUCU</name>
<protein>
    <submittedName>
        <fullName evidence="1">Uncharacterized protein</fullName>
    </submittedName>
</protein>
<evidence type="ECO:0000313" key="1">
    <source>
        <dbReference type="EMBL" id="KAJ3647188.1"/>
    </source>
</evidence>
<comment type="caution">
    <text evidence="1">The sequence shown here is derived from an EMBL/GenBank/DDBJ whole genome shotgun (WGS) entry which is preliminary data.</text>
</comment>
<dbReference type="Proteomes" id="UP001168821">
    <property type="component" value="Unassembled WGS sequence"/>
</dbReference>
<evidence type="ECO:0000313" key="2">
    <source>
        <dbReference type="Proteomes" id="UP001168821"/>
    </source>
</evidence>
<gene>
    <name evidence="1" type="ORF">Zmor_024720</name>
</gene>
<sequence length="104" mass="11941">MNAKNDILQRDKEENVVGGVPEIMNKWKQHFETILNNEGLESFEENLDPARIMTKLQLKEMIEKLKNNKTAGENGIITKLIKKGGLELELRLDKIFRCCNNPSS</sequence>
<accession>A0AA38HYZ0</accession>
<dbReference type="AlphaFoldDB" id="A0AA38HYZ0"/>
<reference evidence="1" key="1">
    <citation type="journal article" date="2023" name="G3 (Bethesda)">
        <title>Whole genome assemblies of Zophobas morio and Tenebrio molitor.</title>
        <authorList>
            <person name="Kaur S."/>
            <person name="Stinson S.A."/>
            <person name="diCenzo G.C."/>
        </authorList>
    </citation>
    <scope>NUCLEOTIDE SEQUENCE</scope>
    <source>
        <strain evidence="1">QUZm001</strain>
    </source>
</reference>